<dbReference type="Pfam" id="PF03359">
    <property type="entry name" value="GKAP"/>
    <property type="match status" value="1"/>
</dbReference>
<sequence>MSTIEDFLCILSNEKKRLISLCIKWQEVLDTQSKCIPEEAAGHILSAIGQTKLLLQNKIEQFQILIQDCKLQRGSKKVLIDDLVGFWDLISMQVEDLDQKFEMLEGLMKQNWKNSEELYLQPGR</sequence>
<comment type="similarity">
    <text evidence="1">Belongs to the SAPAP family.</text>
</comment>
<proteinExistence type="inferred from homology"/>
<protein>
    <submittedName>
        <fullName evidence="2">Uncharacterized protein</fullName>
    </submittedName>
</protein>
<dbReference type="PANTHER" id="PTHR12353:SF1">
    <property type="entry name" value="DISKS LARGE-ASSOCIATED PROTEIN 5"/>
    <property type="match status" value="1"/>
</dbReference>
<dbReference type="InterPro" id="IPR005026">
    <property type="entry name" value="SAPAP"/>
</dbReference>
<dbReference type="PANTHER" id="PTHR12353">
    <property type="entry name" value="DISKS LARGE-ASSOCIATED PROTEIN DAP SAP90/PSD-95-ASSOCIATED PROTEIN"/>
    <property type="match status" value="1"/>
</dbReference>
<organism evidence="2">
    <name type="scientific">Clastoptera arizonana</name>
    <name type="common">Arizona spittle bug</name>
    <dbReference type="NCBI Taxonomy" id="38151"/>
    <lineage>
        <taxon>Eukaryota</taxon>
        <taxon>Metazoa</taxon>
        <taxon>Ecdysozoa</taxon>
        <taxon>Arthropoda</taxon>
        <taxon>Hexapoda</taxon>
        <taxon>Insecta</taxon>
        <taxon>Pterygota</taxon>
        <taxon>Neoptera</taxon>
        <taxon>Paraneoptera</taxon>
        <taxon>Hemiptera</taxon>
        <taxon>Auchenorrhyncha</taxon>
        <taxon>Cercopoidea</taxon>
        <taxon>Clastopteridae</taxon>
        <taxon>Clastoptera</taxon>
    </lineage>
</organism>
<name>A0A1B6DJN1_9HEMI</name>
<dbReference type="AlphaFoldDB" id="A0A1B6DJN1"/>
<accession>A0A1B6DJN1</accession>
<dbReference type="GO" id="GO:0023052">
    <property type="term" value="P:signaling"/>
    <property type="evidence" value="ECO:0007669"/>
    <property type="project" value="InterPro"/>
</dbReference>
<dbReference type="EMBL" id="GEDC01011382">
    <property type="protein sequence ID" value="JAS25916.1"/>
    <property type="molecule type" value="Transcribed_RNA"/>
</dbReference>
<evidence type="ECO:0000313" key="2">
    <source>
        <dbReference type="EMBL" id="JAS25916.1"/>
    </source>
</evidence>
<reference evidence="2" key="1">
    <citation type="submission" date="2015-12" db="EMBL/GenBank/DDBJ databases">
        <title>De novo transcriptome assembly of four potential Pierce s Disease insect vectors from Arizona vineyards.</title>
        <authorList>
            <person name="Tassone E.E."/>
        </authorList>
    </citation>
    <scope>NUCLEOTIDE SEQUENCE</scope>
</reference>
<gene>
    <name evidence="2" type="ORF">g.10680</name>
</gene>
<evidence type="ECO:0000256" key="1">
    <source>
        <dbReference type="ARBA" id="ARBA00008839"/>
    </source>
</evidence>